<dbReference type="AlphaFoldDB" id="A0AAV7LYM7"/>
<dbReference type="EMBL" id="JANPWB010000014">
    <property type="protein sequence ID" value="KAJ1096651.1"/>
    <property type="molecule type" value="Genomic_DNA"/>
</dbReference>
<keyword evidence="3" id="KW-1185">Reference proteome</keyword>
<evidence type="ECO:0000313" key="3">
    <source>
        <dbReference type="Proteomes" id="UP001066276"/>
    </source>
</evidence>
<sequence>MRRSLRPCESLSFSPGLAAPDQEHSLLVRCESRFSLILFWCGYAWVEELVLLVLMRHQRIVRNTVPLSLQARGVHPRLTQASEPPRLWLRSRGEPRTRPAVRFACAACAVAAALSAQAAPHLRVVRPRGPGYDRGPRGRKAASSSACGVLLFSSATSRGVDFRHGPLGRDTAPPPRHAGGAAHGSFNSLSLPSSDSSRGGSTHPSSPPVKAEYPVRSRARVRHV</sequence>
<organism evidence="2 3">
    <name type="scientific">Pleurodeles waltl</name>
    <name type="common">Iberian ribbed newt</name>
    <dbReference type="NCBI Taxonomy" id="8319"/>
    <lineage>
        <taxon>Eukaryota</taxon>
        <taxon>Metazoa</taxon>
        <taxon>Chordata</taxon>
        <taxon>Craniata</taxon>
        <taxon>Vertebrata</taxon>
        <taxon>Euteleostomi</taxon>
        <taxon>Amphibia</taxon>
        <taxon>Batrachia</taxon>
        <taxon>Caudata</taxon>
        <taxon>Salamandroidea</taxon>
        <taxon>Salamandridae</taxon>
        <taxon>Pleurodelinae</taxon>
        <taxon>Pleurodeles</taxon>
    </lineage>
</organism>
<accession>A0AAV7LYM7</accession>
<proteinExistence type="predicted"/>
<comment type="caution">
    <text evidence="2">The sequence shown here is derived from an EMBL/GenBank/DDBJ whole genome shotgun (WGS) entry which is preliminary data.</text>
</comment>
<dbReference type="Proteomes" id="UP001066276">
    <property type="component" value="Chromosome 10"/>
</dbReference>
<evidence type="ECO:0000256" key="1">
    <source>
        <dbReference type="SAM" id="MobiDB-lite"/>
    </source>
</evidence>
<feature type="region of interest" description="Disordered" evidence="1">
    <location>
        <begin position="161"/>
        <end position="224"/>
    </location>
</feature>
<name>A0AAV7LYM7_PLEWA</name>
<protein>
    <submittedName>
        <fullName evidence="2">Uncharacterized protein</fullName>
    </submittedName>
</protein>
<gene>
    <name evidence="2" type="ORF">NDU88_001786</name>
</gene>
<reference evidence="2" key="1">
    <citation type="journal article" date="2022" name="bioRxiv">
        <title>Sequencing and chromosome-scale assembly of the giantPleurodeles waltlgenome.</title>
        <authorList>
            <person name="Brown T."/>
            <person name="Elewa A."/>
            <person name="Iarovenko S."/>
            <person name="Subramanian E."/>
            <person name="Araus A.J."/>
            <person name="Petzold A."/>
            <person name="Susuki M."/>
            <person name="Suzuki K.-i.T."/>
            <person name="Hayashi T."/>
            <person name="Toyoda A."/>
            <person name="Oliveira C."/>
            <person name="Osipova E."/>
            <person name="Leigh N.D."/>
            <person name="Simon A."/>
            <person name="Yun M.H."/>
        </authorList>
    </citation>
    <scope>NUCLEOTIDE SEQUENCE</scope>
    <source>
        <strain evidence="2">20211129_DDA</strain>
        <tissue evidence="2">Liver</tissue>
    </source>
</reference>
<feature type="compositionally biased region" description="Low complexity" evidence="1">
    <location>
        <begin position="177"/>
        <end position="204"/>
    </location>
</feature>
<evidence type="ECO:0000313" key="2">
    <source>
        <dbReference type="EMBL" id="KAJ1096651.1"/>
    </source>
</evidence>